<proteinExistence type="predicted"/>
<dbReference type="InterPro" id="IPR011992">
    <property type="entry name" value="EF-hand-dom_pair"/>
</dbReference>
<evidence type="ECO:0000313" key="5">
    <source>
        <dbReference type="EMBL" id="CAL6101488.1"/>
    </source>
</evidence>
<dbReference type="AlphaFoldDB" id="A0AA86NR65"/>
<dbReference type="EMBL" id="CATOUU010000299">
    <property type="protein sequence ID" value="CAI9923926.1"/>
    <property type="molecule type" value="Genomic_DNA"/>
</dbReference>
<dbReference type="EMBL" id="CAXDID020000545">
    <property type="protein sequence ID" value="CAL6101488.1"/>
    <property type="molecule type" value="Genomic_DNA"/>
</dbReference>
<sequence>MIDINDLTEIFTYIDDENTGEIDIIDIAFAIEYFMSVDNNEDVLKNVQEICSCTNYDIDGKIDLSQFLNFMHIYFNADLEDYNSIIFYAADQDFSGTLNKNELKSLLKQEVNFNFVKRYLAATAIMIKYGNKGELSHENFLELAELFQGGALEDEIQKL</sequence>
<protein>
    <submittedName>
        <fullName evidence="3">EF hand domain-containing protein</fullName>
    </submittedName>
    <submittedName>
        <fullName evidence="4">EF_hand domain-containing protein</fullName>
    </submittedName>
</protein>
<name>A0AA86NR65_9EUKA</name>
<dbReference type="GO" id="GO:0005509">
    <property type="term" value="F:calcium ion binding"/>
    <property type="evidence" value="ECO:0007669"/>
    <property type="project" value="InterPro"/>
</dbReference>
<keyword evidence="6" id="KW-1185">Reference proteome</keyword>
<dbReference type="InterPro" id="IPR002048">
    <property type="entry name" value="EF_hand_dom"/>
</dbReference>
<accession>A0AA86NR65</accession>
<comment type="caution">
    <text evidence="3">The sequence shown here is derived from an EMBL/GenBank/DDBJ whole genome shotgun (WGS) entry which is preliminary data.</text>
</comment>
<organism evidence="3">
    <name type="scientific">Hexamita inflata</name>
    <dbReference type="NCBI Taxonomy" id="28002"/>
    <lineage>
        <taxon>Eukaryota</taxon>
        <taxon>Metamonada</taxon>
        <taxon>Diplomonadida</taxon>
        <taxon>Hexamitidae</taxon>
        <taxon>Hexamitinae</taxon>
        <taxon>Hexamita</taxon>
    </lineage>
</organism>
<reference evidence="3" key="1">
    <citation type="submission" date="2023-06" db="EMBL/GenBank/DDBJ databases">
        <authorList>
            <person name="Kurt Z."/>
        </authorList>
    </citation>
    <scope>NUCLEOTIDE SEQUENCE</scope>
</reference>
<evidence type="ECO:0000313" key="2">
    <source>
        <dbReference type="EMBL" id="CAI9923218.1"/>
    </source>
</evidence>
<evidence type="ECO:0000313" key="4">
    <source>
        <dbReference type="EMBL" id="CAL5980351.1"/>
    </source>
</evidence>
<reference evidence="4 6" key="2">
    <citation type="submission" date="2024-07" db="EMBL/GenBank/DDBJ databases">
        <authorList>
            <person name="Akdeniz Z."/>
        </authorList>
    </citation>
    <scope>NUCLEOTIDE SEQUENCE [LARGE SCALE GENOMIC DNA]</scope>
</reference>
<dbReference type="SUPFAM" id="SSF47473">
    <property type="entry name" value="EF-hand"/>
    <property type="match status" value="1"/>
</dbReference>
<dbReference type="Proteomes" id="UP001642409">
    <property type="component" value="Unassembled WGS sequence"/>
</dbReference>
<evidence type="ECO:0000259" key="1">
    <source>
        <dbReference type="Pfam" id="PF13833"/>
    </source>
</evidence>
<gene>
    <name evidence="2" type="ORF">HINF_LOCUS10863</name>
    <name evidence="3" type="ORF">HINF_LOCUS11571</name>
    <name evidence="4" type="ORF">HINF_LOCUS6129</name>
    <name evidence="5" type="ORF">HINF_LOCUS71214</name>
</gene>
<evidence type="ECO:0000313" key="6">
    <source>
        <dbReference type="Proteomes" id="UP001642409"/>
    </source>
</evidence>
<dbReference type="EMBL" id="CATOUU010000279">
    <property type="protein sequence ID" value="CAI9923218.1"/>
    <property type="molecule type" value="Genomic_DNA"/>
</dbReference>
<evidence type="ECO:0000313" key="3">
    <source>
        <dbReference type="EMBL" id="CAI9923926.1"/>
    </source>
</evidence>
<dbReference type="EMBL" id="CAXDID020000012">
    <property type="protein sequence ID" value="CAL5980351.1"/>
    <property type="molecule type" value="Genomic_DNA"/>
</dbReference>
<dbReference type="Gene3D" id="1.10.238.10">
    <property type="entry name" value="EF-hand"/>
    <property type="match status" value="1"/>
</dbReference>
<feature type="domain" description="EF-hand" evidence="1">
    <location>
        <begin position="84"/>
        <end position="109"/>
    </location>
</feature>
<dbReference type="Pfam" id="PF13833">
    <property type="entry name" value="EF-hand_8"/>
    <property type="match status" value="1"/>
</dbReference>